<organism evidence="3 4">
    <name type="scientific">Duganella sacchari</name>
    <dbReference type="NCBI Taxonomy" id="551987"/>
    <lineage>
        <taxon>Bacteria</taxon>
        <taxon>Pseudomonadati</taxon>
        <taxon>Pseudomonadota</taxon>
        <taxon>Betaproteobacteria</taxon>
        <taxon>Burkholderiales</taxon>
        <taxon>Oxalobacteraceae</taxon>
        <taxon>Telluria group</taxon>
        <taxon>Duganella</taxon>
    </lineage>
</organism>
<dbReference type="EMBL" id="FRCX01000002">
    <property type="protein sequence ID" value="SHM70910.1"/>
    <property type="molecule type" value="Genomic_DNA"/>
</dbReference>
<evidence type="ECO:0000313" key="3">
    <source>
        <dbReference type="EMBL" id="SHM70910.1"/>
    </source>
</evidence>
<dbReference type="PANTHER" id="PTHR30273:SF2">
    <property type="entry name" value="PROTEIN FECR"/>
    <property type="match status" value="1"/>
</dbReference>
<proteinExistence type="predicted"/>
<feature type="domain" description="FecR protein" evidence="2">
    <location>
        <begin position="115"/>
        <end position="204"/>
    </location>
</feature>
<dbReference type="PIRSF" id="PIRSF018266">
    <property type="entry name" value="FecR"/>
    <property type="match status" value="1"/>
</dbReference>
<evidence type="ECO:0000256" key="1">
    <source>
        <dbReference type="SAM" id="Phobius"/>
    </source>
</evidence>
<evidence type="ECO:0000259" key="2">
    <source>
        <dbReference type="Pfam" id="PF04773"/>
    </source>
</evidence>
<dbReference type="AlphaFoldDB" id="A0A1M7KZ17"/>
<keyword evidence="4" id="KW-1185">Reference proteome</keyword>
<protein>
    <submittedName>
        <fullName evidence="3">FecR family protein</fullName>
    </submittedName>
</protein>
<accession>A0A1M7KZ17</accession>
<reference evidence="4" key="1">
    <citation type="submission" date="2016-11" db="EMBL/GenBank/DDBJ databases">
        <authorList>
            <person name="Varghese N."/>
            <person name="Submissions S."/>
        </authorList>
    </citation>
    <scope>NUCLEOTIDE SEQUENCE [LARGE SCALE GENOMIC DNA]</scope>
    <source>
        <strain evidence="4">Sac-22</strain>
    </source>
</reference>
<dbReference type="Gene3D" id="2.60.120.1440">
    <property type="match status" value="1"/>
</dbReference>
<keyword evidence="1" id="KW-0472">Membrane</keyword>
<dbReference type="OrthoDB" id="1100567at2"/>
<sequence length="330" mass="35419">MPVSPEQSRISRQAAEWIVSLTVDDKAEREQARAGFEAWQQEDPRHAAAALRMQAMLGQLDAHEGRPARAALTSAGRASRKRVVARTVTALALAIAVGALSLGVPLTQPSLLLADARTGAGEWQTRILADGSQLTLSSGSAVNIHMSEGQRVVSLLQGEVLVDVARDPSRPFFVQTEDGSIRALGTRFTVERGEHATELAMLESKTEVRAAGRPALATVVVAGEKVRITPDSVGPVAHVDAGSIADAWRDHQLVVQNRPLAEVLDQLARHHRGMIRYDAGQIAAMRVSAVLPLDDTDRALHLLLNSFPALRIRTITPYVVLVDAPAAPSK</sequence>
<evidence type="ECO:0000313" key="4">
    <source>
        <dbReference type="Proteomes" id="UP000184339"/>
    </source>
</evidence>
<dbReference type="InterPro" id="IPR006860">
    <property type="entry name" value="FecR"/>
</dbReference>
<name>A0A1M7KZ17_9BURK</name>
<dbReference type="InterPro" id="IPR012373">
    <property type="entry name" value="Ferrdict_sens_TM"/>
</dbReference>
<dbReference type="STRING" id="551987.SAMN05192549_102285"/>
<feature type="transmembrane region" description="Helical" evidence="1">
    <location>
        <begin position="83"/>
        <end position="104"/>
    </location>
</feature>
<dbReference type="PANTHER" id="PTHR30273">
    <property type="entry name" value="PERIPLASMIC SIGNAL SENSOR AND SIGMA FACTOR ACTIVATOR FECR-RELATED"/>
    <property type="match status" value="1"/>
</dbReference>
<gene>
    <name evidence="3" type="ORF">SAMN05192549_102285</name>
</gene>
<keyword evidence="1" id="KW-1133">Transmembrane helix</keyword>
<dbReference type="Pfam" id="PF04773">
    <property type="entry name" value="FecR"/>
    <property type="match status" value="1"/>
</dbReference>
<dbReference type="Proteomes" id="UP000184339">
    <property type="component" value="Unassembled WGS sequence"/>
</dbReference>
<keyword evidence="1" id="KW-0812">Transmembrane</keyword>
<dbReference type="RefSeq" id="WP_072782063.1">
    <property type="nucleotide sequence ID" value="NZ_FRCX01000002.1"/>
</dbReference>
<dbReference type="GO" id="GO:0016989">
    <property type="term" value="F:sigma factor antagonist activity"/>
    <property type="evidence" value="ECO:0007669"/>
    <property type="project" value="TreeGrafter"/>
</dbReference>